<keyword evidence="3" id="KW-1185">Reference proteome</keyword>
<dbReference type="OrthoDB" id="294702at2759"/>
<dbReference type="PANTHER" id="PTHR43433">
    <property type="entry name" value="HYDROLASE, ALPHA/BETA FOLD FAMILY PROTEIN"/>
    <property type="match status" value="1"/>
</dbReference>
<gene>
    <name evidence="2" type="ORF">Z517_03638</name>
</gene>
<dbReference type="STRING" id="1442368.A0A0D2GTQ0"/>
<dbReference type="InterPro" id="IPR050471">
    <property type="entry name" value="AB_hydrolase"/>
</dbReference>
<dbReference type="SUPFAM" id="SSF53474">
    <property type="entry name" value="alpha/beta-Hydrolases"/>
    <property type="match status" value="1"/>
</dbReference>
<dbReference type="GeneID" id="25303128"/>
<evidence type="ECO:0000259" key="1">
    <source>
        <dbReference type="Pfam" id="PF00561"/>
    </source>
</evidence>
<dbReference type="PANTHER" id="PTHR43433:SF5">
    <property type="entry name" value="AB HYDROLASE-1 DOMAIN-CONTAINING PROTEIN"/>
    <property type="match status" value="1"/>
</dbReference>
<dbReference type="EMBL" id="KN846970">
    <property type="protein sequence ID" value="KIW84388.1"/>
    <property type="molecule type" value="Genomic_DNA"/>
</dbReference>
<proteinExistence type="predicted"/>
<organism evidence="2 3">
    <name type="scientific">Fonsecaea pedrosoi CBS 271.37</name>
    <dbReference type="NCBI Taxonomy" id="1442368"/>
    <lineage>
        <taxon>Eukaryota</taxon>
        <taxon>Fungi</taxon>
        <taxon>Dikarya</taxon>
        <taxon>Ascomycota</taxon>
        <taxon>Pezizomycotina</taxon>
        <taxon>Eurotiomycetes</taxon>
        <taxon>Chaetothyriomycetidae</taxon>
        <taxon>Chaetothyriales</taxon>
        <taxon>Herpotrichiellaceae</taxon>
        <taxon>Fonsecaea</taxon>
    </lineage>
</organism>
<reference evidence="2 3" key="1">
    <citation type="submission" date="2015-01" db="EMBL/GenBank/DDBJ databases">
        <title>The Genome Sequence of Fonsecaea pedrosoi CBS 271.37.</title>
        <authorList>
            <consortium name="The Broad Institute Genomics Platform"/>
            <person name="Cuomo C."/>
            <person name="de Hoog S."/>
            <person name="Gorbushina A."/>
            <person name="Stielow B."/>
            <person name="Teixiera M."/>
            <person name="Abouelleil A."/>
            <person name="Chapman S.B."/>
            <person name="Priest M."/>
            <person name="Young S.K."/>
            <person name="Wortman J."/>
            <person name="Nusbaum C."/>
            <person name="Birren B."/>
        </authorList>
    </citation>
    <scope>NUCLEOTIDE SEQUENCE [LARGE SCALE GENOMIC DNA]</scope>
    <source>
        <strain evidence="2 3">CBS 271.37</strain>
    </source>
</reference>
<dbReference type="Pfam" id="PF00561">
    <property type="entry name" value="Abhydrolase_1"/>
    <property type="match status" value="1"/>
</dbReference>
<dbReference type="RefSeq" id="XP_013288196.1">
    <property type="nucleotide sequence ID" value="XM_013432742.1"/>
</dbReference>
<feature type="domain" description="AB hydrolase-1" evidence="1">
    <location>
        <begin position="26"/>
        <end position="291"/>
    </location>
</feature>
<dbReference type="AlphaFoldDB" id="A0A0D2GTQ0"/>
<dbReference type="HOGENOM" id="CLU_020336_50_1_1"/>
<dbReference type="Gene3D" id="3.40.50.1820">
    <property type="entry name" value="alpha/beta hydrolase"/>
    <property type="match status" value="1"/>
</dbReference>
<dbReference type="InterPro" id="IPR029058">
    <property type="entry name" value="AB_hydrolase_fold"/>
</dbReference>
<name>A0A0D2GTQ0_9EURO</name>
<dbReference type="VEuPathDB" id="FungiDB:Z517_03638"/>
<accession>A0A0D2GTQ0</accession>
<dbReference type="Proteomes" id="UP000053029">
    <property type="component" value="Unassembled WGS sequence"/>
</dbReference>
<evidence type="ECO:0000313" key="2">
    <source>
        <dbReference type="EMBL" id="KIW84388.1"/>
    </source>
</evidence>
<sequence>MPFLEISPSVRINYTIHQPSAPTEKPWVVLINGLADPQTTWAAQTPAFTGAGYTVLTYDNRGIGLSSRPESDDEVYTAETMAGDLRSLVTALKLHVPYHLMGVSMGGMIAQTYALAYGASGEIASLTLACTYAAPGPFCSRMFALWRDMAQRMSVADVMRDVALWAFTPACFAVDSVELVAMEADMARIDSDMGLRAYLAQLNVITTFDTRASLGRLGQITLDVKGGSGVEKLEGAAAAAAAAASKIKTQVIVLAGEGDILIPVYLSRELHAFIPGSRWRTTKGGHACMWEYPDQFNEACLEEWRDVDEKIGVARQGM</sequence>
<protein>
    <submittedName>
        <fullName evidence="2">Unplaced genomic scaffold supercont1.2, whole genome shotgun sequence</fullName>
    </submittedName>
</protein>
<evidence type="ECO:0000313" key="3">
    <source>
        <dbReference type="Proteomes" id="UP000053029"/>
    </source>
</evidence>
<dbReference type="InterPro" id="IPR000073">
    <property type="entry name" value="AB_hydrolase_1"/>
</dbReference>